<reference evidence="1 2" key="1">
    <citation type="journal article" date="2024" name="Int. J. Syst. Evol. Microbiol.">
        <title>Paenibacillus hexagrammi sp. nov., a novel bacterium isolated from the gut content of Hexagrammos agrammus.</title>
        <authorList>
            <person name="Jung H.K."/>
            <person name="Kim D.G."/>
            <person name="Zin H."/>
            <person name="Park J."/>
            <person name="Jung H."/>
            <person name="Kim Y.O."/>
            <person name="Kong H.J."/>
            <person name="Kim J.W."/>
            <person name="Kim Y.S."/>
        </authorList>
    </citation>
    <scope>NUCLEOTIDE SEQUENCE [LARGE SCALE GENOMIC DNA]</scope>
    <source>
        <strain evidence="1 2">YPD9-1</strain>
    </source>
</reference>
<gene>
    <name evidence="1" type="ORF">L0M14_11020</name>
</gene>
<accession>A0ABY3SR41</accession>
<sequence length="190" mass="21543">MNLLLGEAVLSDGSLASVERKDTDSDAPEIDMYVKPFSFRLPQEQSEVKTPLKQIPLGPYTMSLDHIGTSLNEDELSLKFNYEILKDTGTIMNADGRKIVFEINDSNGVRAIEWSADVNSFELQSGEDPETPQSELRVGKYSGFKISLENGDLLYKLSFLKTYDFNIYEEFQGFRRLVGTMKNDWFVVSD</sequence>
<dbReference type="EMBL" id="CP090978">
    <property type="protein sequence ID" value="UJF35575.1"/>
    <property type="molecule type" value="Genomic_DNA"/>
</dbReference>
<evidence type="ECO:0000313" key="2">
    <source>
        <dbReference type="Proteomes" id="UP001649230"/>
    </source>
</evidence>
<dbReference type="RefSeq" id="WP_235122136.1">
    <property type="nucleotide sequence ID" value="NZ_CP090978.1"/>
</dbReference>
<protein>
    <submittedName>
        <fullName evidence="1">Uncharacterized protein</fullName>
    </submittedName>
</protein>
<dbReference type="Proteomes" id="UP001649230">
    <property type="component" value="Chromosome"/>
</dbReference>
<organism evidence="1 2">
    <name type="scientific">Paenibacillus hexagrammi</name>
    <dbReference type="NCBI Taxonomy" id="2908839"/>
    <lineage>
        <taxon>Bacteria</taxon>
        <taxon>Bacillati</taxon>
        <taxon>Bacillota</taxon>
        <taxon>Bacilli</taxon>
        <taxon>Bacillales</taxon>
        <taxon>Paenibacillaceae</taxon>
        <taxon>Paenibacillus</taxon>
    </lineage>
</organism>
<name>A0ABY3SR41_9BACL</name>
<evidence type="ECO:0000313" key="1">
    <source>
        <dbReference type="EMBL" id="UJF35575.1"/>
    </source>
</evidence>
<proteinExistence type="predicted"/>
<keyword evidence="2" id="KW-1185">Reference proteome</keyword>